<protein>
    <submittedName>
        <fullName evidence="2">Uncharacterized protein</fullName>
    </submittedName>
</protein>
<dbReference type="OrthoDB" id="9788034at2"/>
<feature type="transmembrane region" description="Helical" evidence="1">
    <location>
        <begin position="75"/>
        <end position="92"/>
    </location>
</feature>
<dbReference type="RefSeq" id="WP_143089467.1">
    <property type="nucleotide sequence ID" value="NZ_FOLH01000001.1"/>
</dbReference>
<proteinExistence type="predicted"/>
<reference evidence="2 3" key="1">
    <citation type="submission" date="2016-10" db="EMBL/GenBank/DDBJ databases">
        <authorList>
            <person name="de Groot N.N."/>
        </authorList>
    </citation>
    <scope>NUCLEOTIDE SEQUENCE [LARGE SCALE GENOMIC DNA]</scope>
    <source>
        <strain evidence="2 3">DSM 18438</strain>
    </source>
</reference>
<dbReference type="EMBL" id="FOLH01000001">
    <property type="protein sequence ID" value="SFB85977.1"/>
    <property type="molecule type" value="Genomic_DNA"/>
</dbReference>
<feature type="transmembrane region" description="Helical" evidence="1">
    <location>
        <begin position="149"/>
        <end position="169"/>
    </location>
</feature>
<dbReference type="AlphaFoldDB" id="A0A1I1EG24"/>
<name>A0A1I1EG24_9GAMM</name>
<keyword evidence="1" id="KW-1133">Transmembrane helix</keyword>
<evidence type="ECO:0000256" key="1">
    <source>
        <dbReference type="SAM" id="Phobius"/>
    </source>
</evidence>
<evidence type="ECO:0000313" key="3">
    <source>
        <dbReference type="Proteomes" id="UP000199058"/>
    </source>
</evidence>
<keyword evidence="1" id="KW-0812">Transmembrane</keyword>
<keyword evidence="1" id="KW-0472">Membrane</keyword>
<organism evidence="2 3">
    <name type="scientific">Marinospirillum celere</name>
    <dbReference type="NCBI Taxonomy" id="1122252"/>
    <lineage>
        <taxon>Bacteria</taxon>
        <taxon>Pseudomonadati</taxon>
        <taxon>Pseudomonadota</taxon>
        <taxon>Gammaproteobacteria</taxon>
        <taxon>Oceanospirillales</taxon>
        <taxon>Oceanospirillaceae</taxon>
        <taxon>Marinospirillum</taxon>
    </lineage>
</organism>
<feature type="transmembrane region" description="Helical" evidence="1">
    <location>
        <begin position="21"/>
        <end position="40"/>
    </location>
</feature>
<gene>
    <name evidence="2" type="ORF">SAMN05660443_0581</name>
</gene>
<accession>A0A1I1EG24</accession>
<dbReference type="Proteomes" id="UP000199058">
    <property type="component" value="Unassembled WGS sequence"/>
</dbReference>
<feature type="transmembrane region" description="Helical" evidence="1">
    <location>
        <begin position="175"/>
        <end position="194"/>
    </location>
</feature>
<sequence>MMIDLVESLKEKYAEETGWSFSFFEVVAFSLYLFFVSFLFENGAGGAWHQFLTSGLHDLAVGDSSIFKKASTLEYIISLMSLLITITVYRYLQSKIYDFLSTLRDMSGYVARLNKKYGDVEKSGQAMKIYIAKEAANDKKKYMRQVSMLSGLGLLSIAGLIATTPFLFVLDLVNYFSAITCVLIFLAAQWFAFVKYTSQVLPRLILEKKARGEAVKFGEGLRE</sequence>
<evidence type="ECO:0000313" key="2">
    <source>
        <dbReference type="EMBL" id="SFB85977.1"/>
    </source>
</evidence>
<keyword evidence="3" id="KW-1185">Reference proteome</keyword>